<evidence type="ECO:0000313" key="4">
    <source>
        <dbReference type="Proteomes" id="UP000596742"/>
    </source>
</evidence>
<accession>A0A8B6FRQ4</accession>
<dbReference type="Proteomes" id="UP000596742">
    <property type="component" value="Unassembled WGS sequence"/>
</dbReference>
<sequence length="335" mass="38637">MATCRSVCVVCDLQHQTTQSTYWCIECEEPLCSDCKAHHNVLKATRNHKTIPISDYQLLPTVVIDIQQHCVYHNEKYQLYCSKHESPICNKCAKDHWKCGQILPLDEIVKDFKTSQSFVDLEQSLDDLFTNINKICEDRESNIESLTDQKKKIAAEDLQYCYENEYNETINIESTIDTKIQDVLTVDIFGSINVKKSLSKKFDLQRRKDRQAQIVLHKPIKLINDVKLKFKRKLNTASMYPVGCCVTNKCEFLFTDNEYNNEKVTAINFKGKVQYSIPLKKTCTAFDVAYIDDSTVAVSTGYSFEKCGISIVDLTKKKEITFTYLNNHPYGITYD</sequence>
<feature type="non-terminal residue" evidence="3">
    <location>
        <position position="335"/>
    </location>
</feature>
<dbReference type="InterPro" id="IPR000315">
    <property type="entry name" value="Znf_B-box"/>
</dbReference>
<dbReference type="GO" id="GO:0008270">
    <property type="term" value="F:zinc ion binding"/>
    <property type="evidence" value="ECO:0007669"/>
    <property type="project" value="UniProtKB-KW"/>
</dbReference>
<dbReference type="CDD" id="cd19757">
    <property type="entry name" value="Bbox1"/>
    <property type="match status" value="1"/>
</dbReference>
<proteinExistence type="predicted"/>
<evidence type="ECO:0000313" key="3">
    <source>
        <dbReference type="EMBL" id="VDI53647.1"/>
    </source>
</evidence>
<dbReference type="GO" id="GO:0061630">
    <property type="term" value="F:ubiquitin protein ligase activity"/>
    <property type="evidence" value="ECO:0007669"/>
    <property type="project" value="TreeGrafter"/>
</dbReference>
<feature type="domain" description="B box-type" evidence="2">
    <location>
        <begin position="6"/>
        <end position="53"/>
    </location>
</feature>
<gene>
    <name evidence="3" type="ORF">MGAL_10B077633</name>
</gene>
<keyword evidence="1" id="KW-0479">Metal-binding</keyword>
<dbReference type="SUPFAM" id="SSF50969">
    <property type="entry name" value="YVTN repeat-like/Quinoprotein amine dehydrogenase"/>
    <property type="match status" value="1"/>
</dbReference>
<dbReference type="InterPro" id="IPR011044">
    <property type="entry name" value="Quino_amine_DH_bsu"/>
</dbReference>
<dbReference type="PROSITE" id="PS50119">
    <property type="entry name" value="ZF_BBOX"/>
    <property type="match status" value="1"/>
</dbReference>
<name>A0A8B6FRQ4_MYTGA</name>
<dbReference type="GO" id="GO:0045087">
    <property type="term" value="P:innate immune response"/>
    <property type="evidence" value="ECO:0007669"/>
    <property type="project" value="TreeGrafter"/>
</dbReference>
<dbReference type="Gene3D" id="3.30.160.60">
    <property type="entry name" value="Classic Zinc Finger"/>
    <property type="match status" value="1"/>
</dbReference>
<evidence type="ECO:0000259" key="2">
    <source>
        <dbReference type="PROSITE" id="PS50119"/>
    </source>
</evidence>
<comment type="caution">
    <text evidence="3">The sequence shown here is derived from an EMBL/GenBank/DDBJ whole genome shotgun (WGS) entry which is preliminary data.</text>
</comment>
<keyword evidence="1" id="KW-0863">Zinc-finger</keyword>
<dbReference type="GO" id="GO:0005654">
    <property type="term" value="C:nucleoplasm"/>
    <property type="evidence" value="ECO:0007669"/>
    <property type="project" value="TreeGrafter"/>
</dbReference>
<dbReference type="AlphaFoldDB" id="A0A8B6FRQ4"/>
<dbReference type="PANTHER" id="PTHR25462:SF299">
    <property type="entry name" value="E3 UBIQUITIN-PROTEIN LIGASE TRIM56"/>
    <property type="match status" value="1"/>
</dbReference>
<dbReference type="OrthoDB" id="6115896at2759"/>
<dbReference type="GO" id="GO:0060340">
    <property type="term" value="P:positive regulation of type I interferon-mediated signaling pathway"/>
    <property type="evidence" value="ECO:0007669"/>
    <property type="project" value="TreeGrafter"/>
</dbReference>
<keyword evidence="4" id="KW-1185">Reference proteome</keyword>
<evidence type="ECO:0000256" key="1">
    <source>
        <dbReference type="PROSITE-ProRule" id="PRU00024"/>
    </source>
</evidence>
<dbReference type="EMBL" id="UYJE01007323">
    <property type="protein sequence ID" value="VDI53647.1"/>
    <property type="molecule type" value="Genomic_DNA"/>
</dbReference>
<reference evidence="3" key="1">
    <citation type="submission" date="2018-11" db="EMBL/GenBank/DDBJ databases">
        <authorList>
            <person name="Alioto T."/>
            <person name="Alioto T."/>
        </authorList>
    </citation>
    <scope>NUCLEOTIDE SEQUENCE</scope>
</reference>
<protein>
    <recommendedName>
        <fullName evidence="2">B box-type domain-containing protein</fullName>
    </recommendedName>
</protein>
<dbReference type="InterPro" id="IPR047153">
    <property type="entry name" value="TRIM45/56/19-like"/>
</dbReference>
<dbReference type="SUPFAM" id="SSF57845">
    <property type="entry name" value="B-box zinc-binding domain"/>
    <property type="match status" value="1"/>
</dbReference>
<keyword evidence="1" id="KW-0862">Zinc</keyword>
<organism evidence="3 4">
    <name type="scientific">Mytilus galloprovincialis</name>
    <name type="common">Mediterranean mussel</name>
    <dbReference type="NCBI Taxonomy" id="29158"/>
    <lineage>
        <taxon>Eukaryota</taxon>
        <taxon>Metazoa</taxon>
        <taxon>Spiralia</taxon>
        <taxon>Lophotrochozoa</taxon>
        <taxon>Mollusca</taxon>
        <taxon>Bivalvia</taxon>
        <taxon>Autobranchia</taxon>
        <taxon>Pteriomorphia</taxon>
        <taxon>Mytilida</taxon>
        <taxon>Mytiloidea</taxon>
        <taxon>Mytilidae</taxon>
        <taxon>Mytilinae</taxon>
        <taxon>Mytilus</taxon>
    </lineage>
</organism>
<dbReference type="PANTHER" id="PTHR25462">
    <property type="entry name" value="BONUS, ISOFORM C-RELATED"/>
    <property type="match status" value="1"/>
</dbReference>